<organism evidence="2 3">
    <name type="scientific">Liparis tanakae</name>
    <name type="common">Tanaka's snailfish</name>
    <dbReference type="NCBI Taxonomy" id="230148"/>
    <lineage>
        <taxon>Eukaryota</taxon>
        <taxon>Metazoa</taxon>
        <taxon>Chordata</taxon>
        <taxon>Craniata</taxon>
        <taxon>Vertebrata</taxon>
        <taxon>Euteleostomi</taxon>
        <taxon>Actinopterygii</taxon>
        <taxon>Neopterygii</taxon>
        <taxon>Teleostei</taxon>
        <taxon>Neoteleostei</taxon>
        <taxon>Acanthomorphata</taxon>
        <taxon>Eupercaria</taxon>
        <taxon>Perciformes</taxon>
        <taxon>Cottioidei</taxon>
        <taxon>Cottales</taxon>
        <taxon>Liparidae</taxon>
        <taxon>Liparis</taxon>
    </lineage>
</organism>
<sequence length="127" mass="13672">MVVPGGCGREQRDSRFEQEGRRGSFARLGSTLRRETRDTSAAPRNRALPPGSLAGASPSFDRTQLAAQVGRPSCQDEGDEDAFPVLPANDVEAQARGALVQQHLPRLPAKQSDSVRVKGSTESTEEK</sequence>
<dbReference type="Proteomes" id="UP000314294">
    <property type="component" value="Unassembled WGS sequence"/>
</dbReference>
<dbReference type="AlphaFoldDB" id="A0A4Z2FAK4"/>
<protein>
    <submittedName>
        <fullName evidence="2">Uncharacterized protein</fullName>
    </submittedName>
</protein>
<evidence type="ECO:0000313" key="2">
    <source>
        <dbReference type="EMBL" id="TNN38218.1"/>
    </source>
</evidence>
<dbReference type="EMBL" id="SRLO01001393">
    <property type="protein sequence ID" value="TNN38218.1"/>
    <property type="molecule type" value="Genomic_DNA"/>
</dbReference>
<feature type="region of interest" description="Disordered" evidence="1">
    <location>
        <begin position="1"/>
        <end position="60"/>
    </location>
</feature>
<keyword evidence="3" id="KW-1185">Reference proteome</keyword>
<reference evidence="2 3" key="1">
    <citation type="submission" date="2019-03" db="EMBL/GenBank/DDBJ databases">
        <title>First draft genome of Liparis tanakae, snailfish: a comprehensive survey of snailfish specific genes.</title>
        <authorList>
            <person name="Kim W."/>
            <person name="Song I."/>
            <person name="Jeong J.-H."/>
            <person name="Kim D."/>
            <person name="Kim S."/>
            <person name="Ryu S."/>
            <person name="Song J.Y."/>
            <person name="Lee S.K."/>
        </authorList>
    </citation>
    <scope>NUCLEOTIDE SEQUENCE [LARGE SCALE GENOMIC DNA]</scope>
    <source>
        <tissue evidence="2">Muscle</tissue>
    </source>
</reference>
<evidence type="ECO:0000256" key="1">
    <source>
        <dbReference type="SAM" id="MobiDB-lite"/>
    </source>
</evidence>
<name>A0A4Z2FAK4_9TELE</name>
<feature type="compositionally biased region" description="Basic and acidic residues" evidence="1">
    <location>
        <begin position="9"/>
        <end position="22"/>
    </location>
</feature>
<comment type="caution">
    <text evidence="2">The sequence shown here is derived from an EMBL/GenBank/DDBJ whole genome shotgun (WGS) entry which is preliminary data.</text>
</comment>
<feature type="region of interest" description="Disordered" evidence="1">
    <location>
        <begin position="103"/>
        <end position="127"/>
    </location>
</feature>
<evidence type="ECO:0000313" key="3">
    <source>
        <dbReference type="Proteomes" id="UP000314294"/>
    </source>
</evidence>
<gene>
    <name evidence="2" type="ORF">EYF80_051617</name>
</gene>
<proteinExistence type="predicted"/>
<accession>A0A4Z2FAK4</accession>